<sequence>MSCNVLQGDDPPYLSVGTEVSAKYKGAFCEAKIRKVVRSVKCRVTYKQGLGTATVTDDQIKGTLRVGASVEARHNDKKDFVEATITKIQDCSQYTVVFDDGDITTLRRTALCLKSGRHFAESETLDQLPLTHPEHFGNPVIGGRRGRRSRQLHDDSSDDDDDDQRGSNDSGSGSGSKEGLETEPEIGKVVCVELGDKKKKDNWFPGLIVAPTAQDTVRIKIRDDFLVRSFKDGRYYTVPKKEVSDFTKDLKYQVENIALKTAVEKALLYLEKNELPPHWDRDVLFGNSVSSDNTGTDAELDSDSSDDEPTEEKDHFVAQLYKFMDDRGTPINNCPMIGNDDIDLYRLFRAVYKLGGYNRVTNQNQWKLITRRLNFSTQNNAATHNLVKQAYKKFLHSFEDFYRKLGCTMVNHPRGGMRKPRPGRSLIRDKDRNTPVPSQDRSIKIEKDDDEKEKKINSFEEEPKKEKREIKKEPGVKEEVQPKVKRKEDPADQSESGQDSDLNIDAEEESSCSEKSQKNVRITPSSSVAVKAKASAKAKDEVVKKKPAPEKKKPEPKKLDKKDEKIKEEESAKTRSKSKDDIVKNKSNSSYETRETRTPSREPEKKIPNKQRRLTDEELRKRGRKKREADGEKNKSSEERSVEYYPSSYKGPIEIGDHLKVYYGLCHESEVTYGAKVIDTEKDGSETVYLVHYTGWNTRYDEWIKSSRVAHNYTQAQGRVKRTKANQRSQTPTTNSTSASKSSKSSTAPNAGTGAASSARRRAQGDTPSSGGLSASSRDSRKDDRESTPSTRSMTPSPLISNSLRTKSPATSLSGRTTRGSRNADLHELSRRSRRTSGHNDAIAAGETDSDDSDMITSDASAGPETPQLHSRIRSRNAGVQERNRREARRRAESRMKIEETSDGEPEKDVEEPRRGRRIRKPVARMIDIKSEPESEDEQPKGRDFDLNQIRSELKGFDKAVKLETIEVLNVTSVPIPEEVVTDVHSIMIKQEKIDPDSQIEKRIISLPDKSREIVKTELQNISPIKREPKTDPSQSDSTDDIYEFKEPEPFEFEVRNKRDSGGSTSTSEKEKDSEKEKEVVKKRVHEDEAKSPKKRQKTTNTATSPSKAAKTDGVPVETPDSKPKAKKLVKKIDDTEEAEAENEESTSTTRESVKPSNVVSGGTTSKRKGAVANETSNDDSPKSTADDKDKTKKPLADDEKSPKKRQPKTFGTAAQVKGTEKMEANATDDSENKKKARKIVKPAAQTEDNKIIESNLDVAKSPSTYSAKTPTRKEAHSTKTASDIDHKSSPSDVKDRSKKPVEDDVAKNPKKRQKTAPGTPVMKSDGNTTDNTLDRRKPLQRRTPAKKAGDDSDSGSDDLTEPREHPKYFSHYSGPRAKAAAAAALANDSEGSQDRSTKTESQAVEPARVFPMTATPITNDGESIKSKSGDTTSTSDSKQMATSVDKKRPTEAVPASKSDPKQEKNLEASSTTLHSLSAPAPLSTRLPATASIEEKLSAAAVFRSKQRDTKADEETDMVARKAPEKVTKRPETPAAKKTKDDAKLKHESEKKKAIGDQSAGKRDPLQEMDVRKDPLLEVMKKKEEEVPKTKKETESKTALPTLASTVMKTYGNQKKDLSARLEDSWKKNASPSPSIEAVSEMSSSEPPKDYTHLRKETILSKIKSSIDRDSVDSTDSSDSERRLTIIDNEDFVDDKCNESSSDSRIKAATYSSHSKSQFTSVTNQGQSSTVAVQKDLVYQSGSAGAGTVVQMRGARMEEDGENLNSLLCEEEIPGSPTPCADSADTEHRSSTSQHLREKADAGSKAAVDFVASQLPLKVPPPKNPGDARFTGAAGASTGASTSHIPVNFGPGNPSQASNSQQNPHPSNRQPQQIQPQVQHAVAAVGQPQHQHQANAAVIQRRDSNDAAPVMDNTPPTTPDSSISNSSGSPRDENTGGSTPSSSNEDKQNRDSSEAENDIAGKGPTFSEDDGSSLAHAGSSADRSVKPTAKRNVADAEGISPKKRKKRKEDVQVSVSGKKSPRQSARNARHDTVSDSDDDTSESSSHRCINSLPSQAAHVIIGSAGNMSNNGSMPGVGSTNAELASFSTRPSVPTKFNFLSDLDPTLDGNQRVVILMQRMTELRKTYSNIKSDLATVERRRKKLKRRLKEAQKAAKAEMQQACS</sequence>
<reference evidence="1" key="1">
    <citation type="submission" date="2023-04" db="EMBL/GenBank/DDBJ databases">
        <title>A chromosome-level genome assembly of the parasitoid wasp Eretmocerus hayati.</title>
        <authorList>
            <person name="Zhong Y."/>
            <person name="Liu S."/>
            <person name="Liu Y."/>
        </authorList>
    </citation>
    <scope>NUCLEOTIDE SEQUENCE</scope>
    <source>
        <strain evidence="1">ZJU_SS_LIU_2023</strain>
    </source>
</reference>
<gene>
    <name evidence="1" type="ORF">QAD02_005608</name>
</gene>
<keyword evidence="2" id="KW-1185">Reference proteome</keyword>
<evidence type="ECO:0000313" key="2">
    <source>
        <dbReference type="Proteomes" id="UP001239111"/>
    </source>
</evidence>
<accession>A0ACC2NT68</accession>
<organism evidence="1 2">
    <name type="scientific">Eretmocerus hayati</name>
    <dbReference type="NCBI Taxonomy" id="131215"/>
    <lineage>
        <taxon>Eukaryota</taxon>
        <taxon>Metazoa</taxon>
        <taxon>Ecdysozoa</taxon>
        <taxon>Arthropoda</taxon>
        <taxon>Hexapoda</taxon>
        <taxon>Insecta</taxon>
        <taxon>Pterygota</taxon>
        <taxon>Neoptera</taxon>
        <taxon>Endopterygota</taxon>
        <taxon>Hymenoptera</taxon>
        <taxon>Apocrita</taxon>
        <taxon>Proctotrupomorpha</taxon>
        <taxon>Chalcidoidea</taxon>
        <taxon>Aphelinidae</taxon>
        <taxon>Aphelininae</taxon>
        <taxon>Eretmocerus</taxon>
    </lineage>
</organism>
<proteinExistence type="predicted"/>
<dbReference type="Proteomes" id="UP001239111">
    <property type="component" value="Chromosome 3"/>
</dbReference>
<name>A0ACC2NT68_9HYME</name>
<dbReference type="EMBL" id="CM056743">
    <property type="protein sequence ID" value="KAJ8674346.1"/>
    <property type="molecule type" value="Genomic_DNA"/>
</dbReference>
<protein>
    <submittedName>
        <fullName evidence="1">Uncharacterized protein</fullName>
    </submittedName>
</protein>
<evidence type="ECO:0000313" key="1">
    <source>
        <dbReference type="EMBL" id="KAJ8674346.1"/>
    </source>
</evidence>
<comment type="caution">
    <text evidence="1">The sequence shown here is derived from an EMBL/GenBank/DDBJ whole genome shotgun (WGS) entry which is preliminary data.</text>
</comment>